<gene>
    <name evidence="3" type="ORF">EDD74_10667</name>
    <name evidence="2" type="ORF">FAEUMB_08220</name>
</gene>
<dbReference type="RefSeq" id="WP_116441237.1">
    <property type="nucleotide sequence ID" value="NZ_BHEO01000002.1"/>
</dbReference>
<dbReference type="EMBL" id="SLZV01000006">
    <property type="protein sequence ID" value="TCS68864.1"/>
    <property type="molecule type" value="Genomic_DNA"/>
</dbReference>
<dbReference type="InterPro" id="IPR003607">
    <property type="entry name" value="HD/PDEase_dom"/>
</dbReference>
<organism evidence="3 4">
    <name type="scientific">Faecalimonas umbilicata</name>
    <dbReference type="NCBI Taxonomy" id="1912855"/>
    <lineage>
        <taxon>Bacteria</taxon>
        <taxon>Bacillati</taxon>
        <taxon>Bacillota</taxon>
        <taxon>Clostridia</taxon>
        <taxon>Lachnospirales</taxon>
        <taxon>Lachnospiraceae</taxon>
        <taxon>Faecalimonas</taxon>
    </lineage>
</organism>
<dbReference type="PANTHER" id="PTHR46246:SF1">
    <property type="entry name" value="GUANOSINE-3',5'-BIS(DIPHOSPHATE) 3'-PYROPHOSPHOHYDROLASE MESH1"/>
    <property type="match status" value="1"/>
</dbReference>
<evidence type="ECO:0000313" key="3">
    <source>
        <dbReference type="EMBL" id="TCS68864.1"/>
    </source>
</evidence>
<dbReference type="GO" id="GO:0008893">
    <property type="term" value="F:guanosine-3',5'-bis(diphosphate) 3'-diphosphatase activity"/>
    <property type="evidence" value="ECO:0007669"/>
    <property type="project" value="TreeGrafter"/>
</dbReference>
<reference evidence="2 5" key="1">
    <citation type="journal article" date="2018" name="Int. J. Syst. Evol. Microbiol.">
        <title>Draft Genome Sequence of Faecalimonas umbilicata JCM 30896T, an Acetate-Producing Bacterium Isolated from Human Feces.</title>
        <authorList>
            <person name="Sakamoto M."/>
            <person name="Ikeyama N."/>
            <person name="Yuki M."/>
            <person name="Ohkuma M."/>
        </authorList>
    </citation>
    <scope>NUCLEOTIDE SEQUENCE [LARGE SCALE GENOMIC DNA]</scope>
    <source>
        <strain evidence="2 5">EGH7</strain>
    </source>
</reference>
<evidence type="ECO:0000313" key="4">
    <source>
        <dbReference type="Proteomes" id="UP000294613"/>
    </source>
</evidence>
<dbReference type="Pfam" id="PF13328">
    <property type="entry name" value="HD_4"/>
    <property type="match status" value="1"/>
</dbReference>
<dbReference type="EMBL" id="BHEO01000002">
    <property type="protein sequence ID" value="GBU04281.1"/>
    <property type="molecule type" value="Genomic_DNA"/>
</dbReference>
<reference evidence="3 4" key="2">
    <citation type="submission" date="2019-03" db="EMBL/GenBank/DDBJ databases">
        <title>Genomic Encyclopedia of Type Strains, Phase IV (KMG-IV): sequencing the most valuable type-strain genomes for metagenomic binning, comparative biology and taxonomic classification.</title>
        <authorList>
            <person name="Goeker M."/>
        </authorList>
    </citation>
    <scope>NUCLEOTIDE SEQUENCE [LARGE SCALE GENOMIC DNA]</scope>
    <source>
        <strain evidence="3 4">DSM 103426</strain>
    </source>
</reference>
<dbReference type="Gene3D" id="1.10.3210.10">
    <property type="entry name" value="Hypothetical protein af1432"/>
    <property type="match status" value="1"/>
</dbReference>
<proteinExistence type="predicted"/>
<evidence type="ECO:0000313" key="5">
    <source>
        <dbReference type="Proteomes" id="UP000702954"/>
    </source>
</evidence>
<dbReference type="Proteomes" id="UP000294613">
    <property type="component" value="Unassembled WGS sequence"/>
</dbReference>
<keyword evidence="5" id="KW-1185">Reference proteome</keyword>
<dbReference type="AlphaFoldDB" id="A0A4R3JS98"/>
<protein>
    <submittedName>
        <fullName evidence="2">Guanosine polyphosphate pyrophosphohydrolase</fullName>
    </submittedName>
    <submittedName>
        <fullName evidence="3">HD domain-containing protein</fullName>
    </submittedName>
</protein>
<evidence type="ECO:0000259" key="1">
    <source>
        <dbReference type="SMART" id="SM00471"/>
    </source>
</evidence>
<sequence>MIQRAIAFATKAHDGQLRKGTMRPYILHPLEVGVIVARMTEDEEVISAAILHDTIEDCEGVTAQMIEQMFSKRVAELVQKESEDKSKTWMERKGATIHHLKVAEREVQMIGLADKLSNMRDIDRDYPECGEELWQRFRMKDKETIGWYYKGVEEALRNSFSEVPAYMEYRSLVEKIFGK</sequence>
<dbReference type="InterPro" id="IPR052194">
    <property type="entry name" value="MESH1"/>
</dbReference>
<dbReference type="SMART" id="SM00471">
    <property type="entry name" value="HDc"/>
    <property type="match status" value="1"/>
</dbReference>
<evidence type="ECO:0000313" key="2">
    <source>
        <dbReference type="EMBL" id="GBU04281.1"/>
    </source>
</evidence>
<feature type="domain" description="HD/PDEase" evidence="1">
    <location>
        <begin position="21"/>
        <end position="128"/>
    </location>
</feature>
<dbReference type="PANTHER" id="PTHR46246">
    <property type="entry name" value="GUANOSINE-3',5'-BIS(DIPHOSPHATE) 3'-PYROPHOSPHOHYDROLASE MESH1"/>
    <property type="match status" value="1"/>
</dbReference>
<comment type="caution">
    <text evidence="3">The sequence shown here is derived from an EMBL/GenBank/DDBJ whole genome shotgun (WGS) entry which is preliminary data.</text>
</comment>
<accession>A0A4R3JS98</accession>
<dbReference type="Proteomes" id="UP000702954">
    <property type="component" value="Unassembled WGS sequence"/>
</dbReference>
<name>A0A4R3JS98_9FIRM</name>
<dbReference type="SUPFAM" id="SSF109604">
    <property type="entry name" value="HD-domain/PDEase-like"/>
    <property type="match status" value="1"/>
</dbReference>